<dbReference type="GO" id="GO:0009317">
    <property type="term" value="C:acetyl-CoA carboxylase complex"/>
    <property type="evidence" value="ECO:0007669"/>
    <property type="project" value="InterPro"/>
</dbReference>
<dbReference type="PANTHER" id="PTHR42853">
    <property type="entry name" value="ACETYL-COENZYME A CARBOXYLASE CARBOXYL TRANSFERASE SUBUNIT ALPHA"/>
    <property type="match status" value="1"/>
</dbReference>
<feature type="domain" description="CoA carboxyltransferase C-terminal" evidence="11">
    <location>
        <begin position="36"/>
        <end position="301"/>
    </location>
</feature>
<evidence type="ECO:0000313" key="12">
    <source>
        <dbReference type="EMBL" id="TKW60537.1"/>
    </source>
</evidence>
<dbReference type="NCBIfam" id="NF004344">
    <property type="entry name" value="PRK05724.1"/>
    <property type="match status" value="1"/>
</dbReference>
<keyword evidence="4 10" id="KW-0547">Nucleotide-binding</keyword>
<evidence type="ECO:0000256" key="8">
    <source>
        <dbReference type="ARBA" id="ARBA00023160"/>
    </source>
</evidence>
<dbReference type="SUPFAM" id="SSF52096">
    <property type="entry name" value="ClpP/crotonase"/>
    <property type="match status" value="1"/>
</dbReference>
<gene>
    <name evidence="10" type="primary">accA</name>
    <name evidence="12" type="ORF">DI628_06445</name>
</gene>
<dbReference type="EC" id="2.1.3.15" evidence="10"/>
<keyword evidence="10" id="KW-0963">Cytoplasm</keyword>
<dbReference type="GO" id="GO:0003989">
    <property type="term" value="F:acetyl-CoA carboxylase activity"/>
    <property type="evidence" value="ECO:0007669"/>
    <property type="project" value="InterPro"/>
</dbReference>
<evidence type="ECO:0000256" key="2">
    <source>
        <dbReference type="ARBA" id="ARBA00022516"/>
    </source>
</evidence>
<dbReference type="UniPathway" id="UPA00655">
    <property type="reaction ID" value="UER00711"/>
</dbReference>
<evidence type="ECO:0000256" key="10">
    <source>
        <dbReference type="HAMAP-Rule" id="MF_00823"/>
    </source>
</evidence>
<dbReference type="AlphaFoldDB" id="A0A6N4R8K2"/>
<dbReference type="InterPro" id="IPR029045">
    <property type="entry name" value="ClpP/crotonase-like_dom_sf"/>
</dbReference>
<keyword evidence="8 10" id="KW-0275">Fatty acid biosynthesis</keyword>
<dbReference type="Proteomes" id="UP000320948">
    <property type="component" value="Unassembled WGS sequence"/>
</dbReference>
<keyword evidence="2 10" id="KW-0444">Lipid biosynthesis</keyword>
<accession>A0A6N4R8K2</accession>
<dbReference type="InterPro" id="IPR011763">
    <property type="entry name" value="COA_CT_C"/>
</dbReference>
<evidence type="ECO:0000256" key="1">
    <source>
        <dbReference type="ARBA" id="ARBA00004956"/>
    </source>
</evidence>
<keyword evidence="7 10" id="KW-0443">Lipid metabolism</keyword>
<evidence type="ECO:0000259" key="11">
    <source>
        <dbReference type="PROSITE" id="PS50989"/>
    </source>
</evidence>
<dbReference type="GO" id="GO:0016743">
    <property type="term" value="F:carboxyl- or carbamoyltransferase activity"/>
    <property type="evidence" value="ECO:0007669"/>
    <property type="project" value="UniProtKB-UniRule"/>
</dbReference>
<keyword evidence="3 10" id="KW-0808">Transferase</keyword>
<comment type="function">
    <text evidence="10">Component of the acetyl coenzyme A carboxylase (ACC) complex. First, biotin carboxylase catalyzes the carboxylation of biotin on its carrier protein (BCCP) and then the CO(2) group is transferred by the carboxyltransferase to acetyl-CoA to form malonyl-CoA.</text>
</comment>
<organism evidence="12 13">
    <name type="scientific">Blastochloris viridis</name>
    <name type="common">Rhodopseudomonas viridis</name>
    <dbReference type="NCBI Taxonomy" id="1079"/>
    <lineage>
        <taxon>Bacteria</taxon>
        <taxon>Pseudomonadati</taxon>
        <taxon>Pseudomonadota</taxon>
        <taxon>Alphaproteobacteria</taxon>
        <taxon>Hyphomicrobiales</taxon>
        <taxon>Blastochloridaceae</taxon>
        <taxon>Blastochloris</taxon>
    </lineage>
</organism>
<dbReference type="PRINTS" id="PR01069">
    <property type="entry name" value="ACCCTRFRASEA"/>
</dbReference>
<name>A0A6N4R8K2_BLAVI</name>
<dbReference type="GO" id="GO:0005524">
    <property type="term" value="F:ATP binding"/>
    <property type="evidence" value="ECO:0007669"/>
    <property type="project" value="UniProtKB-KW"/>
</dbReference>
<comment type="subcellular location">
    <subcellularLocation>
        <location evidence="10">Cytoplasm</location>
    </subcellularLocation>
</comment>
<evidence type="ECO:0000256" key="5">
    <source>
        <dbReference type="ARBA" id="ARBA00022832"/>
    </source>
</evidence>
<dbReference type="PROSITE" id="PS50989">
    <property type="entry name" value="COA_CT_CTER"/>
    <property type="match status" value="1"/>
</dbReference>
<dbReference type="GO" id="GO:0006633">
    <property type="term" value="P:fatty acid biosynthetic process"/>
    <property type="evidence" value="ECO:0007669"/>
    <property type="project" value="UniProtKB-KW"/>
</dbReference>
<comment type="similarity">
    <text evidence="10">Belongs to the AccA family.</text>
</comment>
<dbReference type="HAMAP" id="MF_00823">
    <property type="entry name" value="AcetylCoA_CT_alpha"/>
    <property type="match status" value="1"/>
</dbReference>
<evidence type="ECO:0000313" key="13">
    <source>
        <dbReference type="Proteomes" id="UP000320948"/>
    </source>
</evidence>
<keyword evidence="6 10" id="KW-0067">ATP-binding</keyword>
<dbReference type="NCBIfam" id="NF041504">
    <property type="entry name" value="AccA_sub"/>
    <property type="match status" value="1"/>
</dbReference>
<evidence type="ECO:0000256" key="3">
    <source>
        <dbReference type="ARBA" id="ARBA00022679"/>
    </source>
</evidence>
<keyword evidence="12" id="KW-0436">Ligase</keyword>
<dbReference type="Pfam" id="PF03255">
    <property type="entry name" value="ACCA"/>
    <property type="match status" value="1"/>
</dbReference>
<dbReference type="EMBL" id="VAFM01000002">
    <property type="protein sequence ID" value="TKW60537.1"/>
    <property type="molecule type" value="Genomic_DNA"/>
</dbReference>
<dbReference type="PANTHER" id="PTHR42853:SF3">
    <property type="entry name" value="ACETYL-COENZYME A CARBOXYLASE CARBOXYL TRANSFERASE SUBUNIT ALPHA, CHLOROPLASTIC"/>
    <property type="match status" value="1"/>
</dbReference>
<proteinExistence type="inferred from homology"/>
<dbReference type="InterPro" id="IPR001095">
    <property type="entry name" value="Acetyl_CoA_COase_a_su"/>
</dbReference>
<evidence type="ECO:0000256" key="9">
    <source>
        <dbReference type="ARBA" id="ARBA00049152"/>
    </source>
</evidence>
<comment type="caution">
    <text evidence="12">The sequence shown here is derived from an EMBL/GenBank/DDBJ whole genome shotgun (WGS) entry which is preliminary data.</text>
</comment>
<evidence type="ECO:0000256" key="6">
    <source>
        <dbReference type="ARBA" id="ARBA00022840"/>
    </source>
</evidence>
<dbReference type="NCBIfam" id="TIGR00513">
    <property type="entry name" value="accA"/>
    <property type="match status" value="1"/>
</dbReference>
<evidence type="ECO:0000256" key="7">
    <source>
        <dbReference type="ARBA" id="ARBA00023098"/>
    </source>
</evidence>
<dbReference type="Gene3D" id="3.90.226.10">
    <property type="entry name" value="2-enoyl-CoA Hydratase, Chain A, domain 1"/>
    <property type="match status" value="1"/>
</dbReference>
<comment type="subunit">
    <text evidence="10">Acetyl-CoA carboxylase is a heterohexamer composed of biotin carboxyl carrier protein (AccB), biotin carboxylase (AccC) and two subunits each of ACCase subunit alpha (AccA) and ACCase subunit beta (AccD).</text>
</comment>
<dbReference type="GO" id="GO:2001295">
    <property type="term" value="P:malonyl-CoA biosynthetic process"/>
    <property type="evidence" value="ECO:0007669"/>
    <property type="project" value="UniProtKB-UniRule"/>
</dbReference>
<reference evidence="12 13" key="1">
    <citation type="journal article" date="2017" name="Nat. Commun.">
        <title>In situ click chemistry generation of cyclooxygenase-2 inhibitors.</title>
        <authorList>
            <person name="Bhardwaj A."/>
            <person name="Kaur J."/>
            <person name="Wuest M."/>
            <person name="Wuest F."/>
        </authorList>
    </citation>
    <scope>NUCLEOTIDE SEQUENCE [LARGE SCALE GENOMIC DNA]</scope>
    <source>
        <strain evidence="12">S2_018_000_R2_106</strain>
    </source>
</reference>
<protein>
    <recommendedName>
        <fullName evidence="10">Acetyl-coenzyme A carboxylase carboxyl transferase subunit alpha</fullName>
        <shortName evidence="10">ACCase subunit alpha</shortName>
        <shortName evidence="10">Acetyl-CoA carboxylase carboxyltransferase subunit alpha</shortName>
        <ecNumber evidence="10">2.1.3.15</ecNumber>
    </recommendedName>
</protein>
<evidence type="ECO:0000256" key="4">
    <source>
        <dbReference type="ARBA" id="ARBA00022741"/>
    </source>
</evidence>
<keyword evidence="5 10" id="KW-0276">Fatty acid metabolism</keyword>
<comment type="pathway">
    <text evidence="1 10">Lipid metabolism; malonyl-CoA biosynthesis; malonyl-CoA from acetyl-CoA: step 1/1.</text>
</comment>
<comment type="catalytic activity">
    <reaction evidence="9 10">
        <text>N(6)-carboxybiotinyl-L-lysyl-[protein] + acetyl-CoA = N(6)-biotinyl-L-lysyl-[protein] + malonyl-CoA</text>
        <dbReference type="Rhea" id="RHEA:54728"/>
        <dbReference type="Rhea" id="RHEA-COMP:10505"/>
        <dbReference type="Rhea" id="RHEA-COMP:10506"/>
        <dbReference type="ChEBI" id="CHEBI:57288"/>
        <dbReference type="ChEBI" id="CHEBI:57384"/>
        <dbReference type="ChEBI" id="CHEBI:83144"/>
        <dbReference type="ChEBI" id="CHEBI:83145"/>
        <dbReference type="EC" id="2.1.3.15"/>
    </reaction>
</comment>
<sequence length="319" mass="34718">MAMARQFLDFEKPILELAARIDDMRAAHAEGAVTAEKDLPAEIERLEVRLARVTRLLYRHLTPHQKVQVARHPQRPQGSDYIHTLFTDFVPMEGDRRFGSDKALIGGFARLNGLPVMVLANDKGKDTPSRLARNFGMPKPEGYRKAQRLMQLADRLGIPVVSFVDTPGAFPGIDAEERGQAEAIATCLEVQLALNIPFVSVITGEGGSGGALAMAVADKVLMLENSVYSVISPEGCAAILWKEATKDTIPLAAEALKMTAPDLLDLKIIDEIVKEPVGGAHADPELAMKRVGAAVLGHLGALRGKDCKALRRERFLKMT</sequence>